<reference evidence="1" key="1">
    <citation type="submission" date="2020-03" db="EMBL/GenBank/DDBJ databases">
        <authorList>
            <person name="Weist P."/>
        </authorList>
    </citation>
    <scope>NUCLEOTIDE SEQUENCE</scope>
</reference>
<evidence type="ECO:0000313" key="1">
    <source>
        <dbReference type="EMBL" id="CAB1422110.1"/>
    </source>
</evidence>
<accession>A0A9N7U049</accession>
<dbReference type="AlphaFoldDB" id="A0A9N7U049"/>
<dbReference type="EMBL" id="CADEAL010000561">
    <property type="protein sequence ID" value="CAB1422110.1"/>
    <property type="molecule type" value="Genomic_DNA"/>
</dbReference>
<dbReference type="Proteomes" id="UP001153269">
    <property type="component" value="Unassembled WGS sequence"/>
</dbReference>
<gene>
    <name evidence="1" type="ORF">PLEPLA_LOCUS9999</name>
</gene>
<protein>
    <submittedName>
        <fullName evidence="1">Uncharacterized protein</fullName>
    </submittedName>
</protein>
<sequence length="152" mass="16936">MFLSVPGDFRTQRTGVKQWFIDNSNNSVTALRARSCSSNRFKVCAVADNGGAGSGRISSAAVLLALLRQGSHFGVLLVVHQRNTQRPLANFCVFVLQNPKVERLRGSAAVNDRWVSVRRDAGRRLRRVHADSNVWVLFPWITLLKNNNIHGV</sequence>
<organism evidence="1 2">
    <name type="scientific">Pleuronectes platessa</name>
    <name type="common">European plaice</name>
    <dbReference type="NCBI Taxonomy" id="8262"/>
    <lineage>
        <taxon>Eukaryota</taxon>
        <taxon>Metazoa</taxon>
        <taxon>Chordata</taxon>
        <taxon>Craniata</taxon>
        <taxon>Vertebrata</taxon>
        <taxon>Euteleostomi</taxon>
        <taxon>Actinopterygii</taxon>
        <taxon>Neopterygii</taxon>
        <taxon>Teleostei</taxon>
        <taxon>Neoteleostei</taxon>
        <taxon>Acanthomorphata</taxon>
        <taxon>Carangaria</taxon>
        <taxon>Pleuronectiformes</taxon>
        <taxon>Pleuronectoidei</taxon>
        <taxon>Pleuronectidae</taxon>
        <taxon>Pleuronectes</taxon>
    </lineage>
</organism>
<comment type="caution">
    <text evidence="1">The sequence shown here is derived from an EMBL/GenBank/DDBJ whole genome shotgun (WGS) entry which is preliminary data.</text>
</comment>
<evidence type="ECO:0000313" key="2">
    <source>
        <dbReference type="Proteomes" id="UP001153269"/>
    </source>
</evidence>
<keyword evidence="2" id="KW-1185">Reference proteome</keyword>
<name>A0A9N7U049_PLEPL</name>
<proteinExistence type="predicted"/>